<proteinExistence type="inferred from homology"/>
<name>A0ABZ2XDA1_9RHOO</name>
<dbReference type="Pfam" id="PF00528">
    <property type="entry name" value="BPD_transp_1"/>
    <property type="match status" value="1"/>
</dbReference>
<dbReference type="InterPro" id="IPR000515">
    <property type="entry name" value="MetI-like"/>
</dbReference>
<gene>
    <name evidence="9" type="ORF">AADV58_09310</name>
</gene>
<feature type="transmembrane region" description="Helical" evidence="7">
    <location>
        <begin position="191"/>
        <end position="213"/>
    </location>
</feature>
<evidence type="ECO:0000256" key="2">
    <source>
        <dbReference type="ARBA" id="ARBA00022448"/>
    </source>
</evidence>
<organism evidence="9 10">
    <name type="scientific">Azonexus hydrophilus</name>
    <dbReference type="NCBI Taxonomy" id="418702"/>
    <lineage>
        <taxon>Bacteria</taxon>
        <taxon>Pseudomonadati</taxon>
        <taxon>Pseudomonadota</taxon>
        <taxon>Betaproteobacteria</taxon>
        <taxon>Rhodocyclales</taxon>
        <taxon>Azonexaceae</taxon>
        <taxon>Azonexus</taxon>
    </lineage>
</organism>
<sequence>MKLTTLHRIGWLLLAAIAVFAAFGPALTGTDPFAQDLGAFLQAPGLAHPLGTDHLGRSMLARLADAAQLSLGLAALSVLSAAIPGTVLGILAAWYGGALEKVLLFISDSVLALPGLLLVLLLATLAPGEFWPLYLGLSLAFWVEYFRVVRASARTLFASPGVEASLLLGFGLGYIVRRHVWPELAPVVRTLASFGLAAAVLAMAALGFVGVGVKPPRPELGVMMTELLPYYQEAPWLIAAPVGLLATTLLALILIQHEEKAA</sequence>
<evidence type="ECO:0000256" key="1">
    <source>
        <dbReference type="ARBA" id="ARBA00004651"/>
    </source>
</evidence>
<feature type="domain" description="ABC transmembrane type-1" evidence="8">
    <location>
        <begin position="67"/>
        <end position="256"/>
    </location>
</feature>
<keyword evidence="4 7" id="KW-0812">Transmembrane</keyword>
<comment type="subcellular location">
    <subcellularLocation>
        <location evidence="1 7">Cell membrane</location>
        <topology evidence="1 7">Multi-pass membrane protein</topology>
    </subcellularLocation>
</comment>
<dbReference type="SUPFAM" id="SSF161098">
    <property type="entry name" value="MetI-like"/>
    <property type="match status" value="1"/>
</dbReference>
<evidence type="ECO:0000256" key="3">
    <source>
        <dbReference type="ARBA" id="ARBA00022475"/>
    </source>
</evidence>
<feature type="transmembrane region" description="Helical" evidence="7">
    <location>
        <begin position="69"/>
        <end position="95"/>
    </location>
</feature>
<comment type="similarity">
    <text evidence="7">Belongs to the binding-protein-dependent transport system permease family.</text>
</comment>
<feature type="transmembrane region" description="Helical" evidence="7">
    <location>
        <begin position="131"/>
        <end position="149"/>
    </location>
</feature>
<dbReference type="PROSITE" id="PS50928">
    <property type="entry name" value="ABC_TM1"/>
    <property type="match status" value="1"/>
</dbReference>
<dbReference type="InterPro" id="IPR050366">
    <property type="entry name" value="BP-dependent_transpt_permease"/>
</dbReference>
<keyword evidence="10" id="KW-1185">Reference proteome</keyword>
<keyword evidence="5 7" id="KW-1133">Transmembrane helix</keyword>
<dbReference type="PANTHER" id="PTHR43386">
    <property type="entry name" value="OLIGOPEPTIDE TRANSPORT SYSTEM PERMEASE PROTEIN APPC"/>
    <property type="match status" value="1"/>
</dbReference>
<evidence type="ECO:0000313" key="9">
    <source>
        <dbReference type="EMBL" id="WZJ20158.1"/>
    </source>
</evidence>
<evidence type="ECO:0000256" key="6">
    <source>
        <dbReference type="ARBA" id="ARBA00023136"/>
    </source>
</evidence>
<dbReference type="Proteomes" id="UP001479520">
    <property type="component" value="Chromosome"/>
</dbReference>
<dbReference type="CDD" id="cd06261">
    <property type="entry name" value="TM_PBP2"/>
    <property type="match status" value="1"/>
</dbReference>
<feature type="transmembrane region" description="Helical" evidence="7">
    <location>
        <begin position="102"/>
        <end position="125"/>
    </location>
</feature>
<dbReference type="PANTHER" id="PTHR43386:SF1">
    <property type="entry name" value="D,D-DIPEPTIDE TRANSPORT SYSTEM PERMEASE PROTEIN DDPC-RELATED"/>
    <property type="match status" value="1"/>
</dbReference>
<keyword evidence="3" id="KW-1003">Cell membrane</keyword>
<keyword evidence="6 7" id="KW-0472">Membrane</keyword>
<evidence type="ECO:0000313" key="10">
    <source>
        <dbReference type="Proteomes" id="UP001479520"/>
    </source>
</evidence>
<dbReference type="InterPro" id="IPR035906">
    <property type="entry name" value="MetI-like_sf"/>
</dbReference>
<keyword evidence="2 7" id="KW-0813">Transport</keyword>
<evidence type="ECO:0000256" key="5">
    <source>
        <dbReference type="ARBA" id="ARBA00022989"/>
    </source>
</evidence>
<dbReference type="Gene3D" id="1.10.3720.10">
    <property type="entry name" value="MetI-like"/>
    <property type="match status" value="1"/>
</dbReference>
<reference evidence="9 10" key="1">
    <citation type="submission" date="2024-04" db="EMBL/GenBank/DDBJ databases">
        <title>Dissimilatory iodate-reducing microorganisms contribute to the enrichment of iodine in groundwater.</title>
        <authorList>
            <person name="Jiang Z."/>
        </authorList>
    </citation>
    <scope>NUCLEOTIDE SEQUENCE [LARGE SCALE GENOMIC DNA]</scope>
    <source>
        <strain evidence="9 10">NCP973</strain>
    </source>
</reference>
<feature type="transmembrane region" description="Helical" evidence="7">
    <location>
        <begin position="156"/>
        <end position="176"/>
    </location>
</feature>
<protein>
    <submittedName>
        <fullName evidence="9">ABC transporter permease</fullName>
    </submittedName>
</protein>
<evidence type="ECO:0000259" key="8">
    <source>
        <dbReference type="PROSITE" id="PS50928"/>
    </source>
</evidence>
<dbReference type="EMBL" id="CP151406">
    <property type="protein sequence ID" value="WZJ20158.1"/>
    <property type="molecule type" value="Genomic_DNA"/>
</dbReference>
<evidence type="ECO:0000256" key="4">
    <source>
        <dbReference type="ARBA" id="ARBA00022692"/>
    </source>
</evidence>
<evidence type="ECO:0000256" key="7">
    <source>
        <dbReference type="RuleBase" id="RU363032"/>
    </source>
</evidence>
<feature type="transmembrane region" description="Helical" evidence="7">
    <location>
        <begin position="234"/>
        <end position="255"/>
    </location>
</feature>
<accession>A0ABZ2XDA1</accession>